<evidence type="ECO:0000313" key="4">
    <source>
        <dbReference type="Proteomes" id="UP000314982"/>
    </source>
</evidence>
<dbReference type="Pfam" id="PF25033">
    <property type="entry name" value="VPS13_M"/>
    <property type="match status" value="2"/>
</dbReference>
<dbReference type="InterPro" id="IPR056747">
    <property type="entry name" value="VPS13-like_M"/>
</dbReference>
<reference evidence="4" key="1">
    <citation type="submission" date="2018-06" db="EMBL/GenBank/DDBJ databases">
        <title>Genome assembly of Danube salmon.</title>
        <authorList>
            <person name="Macqueen D.J."/>
            <person name="Gundappa M.K."/>
        </authorList>
    </citation>
    <scope>NUCLEOTIDE SEQUENCE [LARGE SCALE GENOMIC DNA]</scope>
</reference>
<dbReference type="Ensembl" id="ENSHHUT00000002180.1">
    <property type="protein sequence ID" value="ENSHHUP00000002107.1"/>
    <property type="gene ID" value="ENSHHUG00000001369.1"/>
</dbReference>
<evidence type="ECO:0000256" key="1">
    <source>
        <dbReference type="SAM" id="MobiDB-lite"/>
    </source>
</evidence>
<dbReference type="InterPro" id="IPR026847">
    <property type="entry name" value="VPS13"/>
</dbReference>
<feature type="compositionally biased region" description="Basic and acidic residues" evidence="1">
    <location>
        <begin position="514"/>
        <end position="527"/>
    </location>
</feature>
<feature type="region of interest" description="Disordered" evidence="1">
    <location>
        <begin position="785"/>
        <end position="844"/>
    </location>
</feature>
<name>A0A4W5JG58_9TELE</name>
<feature type="domain" description="VPS13-like middle region" evidence="2">
    <location>
        <begin position="558"/>
        <end position="766"/>
    </location>
</feature>
<reference evidence="3" key="2">
    <citation type="submission" date="2025-08" db="UniProtKB">
        <authorList>
            <consortium name="Ensembl"/>
        </authorList>
    </citation>
    <scope>IDENTIFICATION</scope>
</reference>
<dbReference type="Proteomes" id="UP000314982">
    <property type="component" value="Unassembled WGS sequence"/>
</dbReference>
<dbReference type="GO" id="GO:0006623">
    <property type="term" value="P:protein targeting to vacuole"/>
    <property type="evidence" value="ECO:0007669"/>
    <property type="project" value="TreeGrafter"/>
</dbReference>
<organism evidence="3 4">
    <name type="scientific">Hucho hucho</name>
    <name type="common">huchen</name>
    <dbReference type="NCBI Taxonomy" id="62062"/>
    <lineage>
        <taxon>Eukaryota</taxon>
        <taxon>Metazoa</taxon>
        <taxon>Chordata</taxon>
        <taxon>Craniata</taxon>
        <taxon>Vertebrata</taxon>
        <taxon>Euteleostomi</taxon>
        <taxon>Actinopterygii</taxon>
        <taxon>Neopterygii</taxon>
        <taxon>Teleostei</taxon>
        <taxon>Protacanthopterygii</taxon>
        <taxon>Salmoniformes</taxon>
        <taxon>Salmonidae</taxon>
        <taxon>Salmoninae</taxon>
        <taxon>Hucho</taxon>
    </lineage>
</organism>
<keyword evidence="4" id="KW-1185">Reference proteome</keyword>
<reference evidence="3" key="3">
    <citation type="submission" date="2025-09" db="UniProtKB">
        <authorList>
            <consortium name="Ensembl"/>
        </authorList>
    </citation>
    <scope>IDENTIFICATION</scope>
</reference>
<feature type="compositionally biased region" description="Polar residues" evidence="1">
    <location>
        <begin position="529"/>
        <end position="538"/>
    </location>
</feature>
<dbReference type="GeneTree" id="ENSGT00950000183083"/>
<evidence type="ECO:0000313" key="3">
    <source>
        <dbReference type="Ensembl" id="ENSHHUP00000002107.1"/>
    </source>
</evidence>
<dbReference type="PANTHER" id="PTHR16166">
    <property type="entry name" value="VACUOLAR PROTEIN SORTING-ASSOCIATED PROTEIN VPS13"/>
    <property type="match status" value="1"/>
</dbReference>
<proteinExistence type="predicted"/>
<sequence>MSFHCSPPSVSKGAKYGNVFNFKLSAKLGSFRVEVCDDRRNIADIRIQGIDASVLVQTKETAVFARLRDIVVLDVDHRTIHKKAVSIVGEEVFSFQMSLYPSATEGEAYSDTSKVDGKVTMRLGCIQIVYLHKFLMSLLTFLDNFQTAKEAVSVATAQAAEKAASSVRDFAQKSFRLSMDIRLKAPLIIIPQSSTSHNAFVVDLGLITVGNSFSLMSAEGFPLPAVLDTMDVKLTQLKLSRTTLKQGSPQTDIEILKPINLELLVKRNLASSWYNKIPGVEVQGMLKSMNMALGQEDFGVLMKILGENIGEGSKEHIMDVKKQVAQDKAEQTEQHQLELNEVGCLPVEAGRGQPAAVTNGGGLGENIVNMLLNLEIKEVVLKLKKSRSDQKESPFLVLHVAQLGIHTNVRKYDMLATTYIKKISMKCLEFSDSIGEPLCLISSSVESGADLLKVEYFKADRNRPNFATVHNNTEQMINVTFTSLDLLLHTEALLSTIDFLSSALSSGSLPPSPEEPKRKSEERDRAISAKSTAVGSPSDSDVIDLKVMMQLGAFNVLVCDRSCNMADIKIQGFNGSLLMQGPQTHISARLRDFIVINVDPKSIHKKAISIVGDEVFSFSMSLTPKATEGAGYADTSKTDGKVQLNVGCVQVVYLHKFVMSLLNFSNNFQTAKEALSVATAQAAEKAASSIRDFAQKSFRLSMDIRLKAPLIIIPQSSTSHNALEVDLGLITVGNSFSLLAVEGCPLPAVIDHMDVQLTQLKLSRSVHYVNTVIFCFVSAESKGLMPGPRSESKGLMPGPRSESKGLMPGPRSESKGLMPGPRSESKGLMPGPRSESKGLMPGPR</sequence>
<evidence type="ECO:0000259" key="2">
    <source>
        <dbReference type="Pfam" id="PF25033"/>
    </source>
</evidence>
<accession>A0A4W5JG58</accession>
<dbReference type="PANTHER" id="PTHR16166:SF125">
    <property type="entry name" value="INTERMEMBRANE LIPID TRANSFER PROTEIN VPS13C"/>
    <property type="match status" value="1"/>
</dbReference>
<protein>
    <recommendedName>
        <fullName evidence="2">VPS13-like middle region domain-containing protein</fullName>
    </recommendedName>
</protein>
<dbReference type="GO" id="GO:0045053">
    <property type="term" value="P:protein retention in Golgi apparatus"/>
    <property type="evidence" value="ECO:0007669"/>
    <property type="project" value="TreeGrafter"/>
</dbReference>
<feature type="domain" description="VPS13-like middle region" evidence="2">
    <location>
        <begin position="35"/>
        <end position="319"/>
    </location>
</feature>
<feature type="region of interest" description="Disordered" evidence="1">
    <location>
        <begin position="504"/>
        <end position="538"/>
    </location>
</feature>
<dbReference type="GO" id="GO:0007005">
    <property type="term" value="P:mitochondrion organization"/>
    <property type="evidence" value="ECO:0007669"/>
    <property type="project" value="TreeGrafter"/>
</dbReference>
<dbReference type="STRING" id="62062.ENSHHUP00000002107"/>
<dbReference type="AlphaFoldDB" id="A0A4W5JG58"/>